<evidence type="ECO:0000313" key="2">
    <source>
        <dbReference type="EMBL" id="CAB3405549.1"/>
    </source>
</evidence>
<sequence length="262" mass="29696">MVSTCALAIVLLSWIPLAQQVDICDILDANYCFYFSDSSCYIELCQCDACSPDKSDNSTEASCPSWCPHVRKNDTILNILESGSSNATASISFECDDLSSNCLQNKGYNGHCYFYEKNCEYNETIASKGKSKVARNNQKHLKQCLKFQRKCHQKYPGHFSCKQFRKRCKNLDLPKLGHVKNSTLHEESLEHCLKYQKTCAEKYPKHYACRSFRRMCKKFALPAISDNEASPKRRHKIQGIIGNSTSVVVAANETTIEKLLSL</sequence>
<evidence type="ECO:0000256" key="1">
    <source>
        <dbReference type="SAM" id="SignalP"/>
    </source>
</evidence>
<gene>
    <name evidence="2" type="ORF">CBOVIS_LOCUS7733</name>
</gene>
<reference evidence="2 3" key="1">
    <citation type="submission" date="2020-04" db="EMBL/GenBank/DDBJ databases">
        <authorList>
            <person name="Laetsch R D."/>
            <person name="Stevens L."/>
            <person name="Kumar S."/>
            <person name="Blaxter L. M."/>
        </authorList>
    </citation>
    <scope>NUCLEOTIDE SEQUENCE [LARGE SCALE GENOMIC DNA]</scope>
</reference>
<protein>
    <recommendedName>
        <fullName evidence="4">Domain of unknown function DB domain-containing protein</fullName>
    </recommendedName>
</protein>
<evidence type="ECO:0008006" key="4">
    <source>
        <dbReference type="Google" id="ProtNLM"/>
    </source>
</evidence>
<proteinExistence type="predicted"/>
<feature type="chain" id="PRO_5035735350" description="Domain of unknown function DB domain-containing protein" evidence="1">
    <location>
        <begin position="21"/>
        <end position="262"/>
    </location>
</feature>
<keyword evidence="3" id="KW-1185">Reference proteome</keyword>
<dbReference type="Proteomes" id="UP000494206">
    <property type="component" value="Unassembled WGS sequence"/>
</dbReference>
<name>A0A8S1F4B4_9PELO</name>
<comment type="caution">
    <text evidence="2">The sequence shown here is derived from an EMBL/GenBank/DDBJ whole genome shotgun (WGS) entry which is preliminary data.</text>
</comment>
<keyword evidence="1" id="KW-0732">Signal</keyword>
<accession>A0A8S1F4B4</accession>
<dbReference type="EMBL" id="CADEPM010000004">
    <property type="protein sequence ID" value="CAB3405549.1"/>
    <property type="molecule type" value="Genomic_DNA"/>
</dbReference>
<dbReference type="OrthoDB" id="5840065at2759"/>
<organism evidence="2 3">
    <name type="scientific">Caenorhabditis bovis</name>
    <dbReference type="NCBI Taxonomy" id="2654633"/>
    <lineage>
        <taxon>Eukaryota</taxon>
        <taxon>Metazoa</taxon>
        <taxon>Ecdysozoa</taxon>
        <taxon>Nematoda</taxon>
        <taxon>Chromadorea</taxon>
        <taxon>Rhabditida</taxon>
        <taxon>Rhabditina</taxon>
        <taxon>Rhabditomorpha</taxon>
        <taxon>Rhabditoidea</taxon>
        <taxon>Rhabditidae</taxon>
        <taxon>Peloderinae</taxon>
        <taxon>Caenorhabditis</taxon>
    </lineage>
</organism>
<dbReference type="AlphaFoldDB" id="A0A8S1F4B4"/>
<evidence type="ECO:0000313" key="3">
    <source>
        <dbReference type="Proteomes" id="UP000494206"/>
    </source>
</evidence>
<feature type="signal peptide" evidence="1">
    <location>
        <begin position="1"/>
        <end position="20"/>
    </location>
</feature>